<accession>A0A9E1GL66</accession>
<organism evidence="1 2">
    <name type="scientific">Faecalibacterium prausnitzii</name>
    <dbReference type="NCBI Taxonomy" id="853"/>
    <lineage>
        <taxon>Bacteria</taxon>
        <taxon>Bacillati</taxon>
        <taxon>Bacillota</taxon>
        <taxon>Clostridia</taxon>
        <taxon>Eubacteriales</taxon>
        <taxon>Oscillospiraceae</taxon>
        <taxon>Faecalibacterium</taxon>
    </lineage>
</organism>
<sequence length="82" mass="9775">MYLKRDGTRVEHLPVLDDYAKDDPNMGVETAYFVELFDENHHLLGRLENGNTYPNESQRRFYLLKHPEAAFISVKRVYRRAF</sequence>
<reference evidence="1" key="1">
    <citation type="submission" date="2021-02" db="EMBL/GenBank/DDBJ databases">
        <title>Infant gut strain persistence is associated with maternal origin, phylogeny, and functional potential including surface adhesion and iron acquisition.</title>
        <authorList>
            <person name="Lou Y.C."/>
        </authorList>
    </citation>
    <scope>NUCLEOTIDE SEQUENCE</scope>
    <source>
        <strain evidence="1">L2_039_000G1_dasL2_039_000G1_maxbin2.maxbin.077</strain>
    </source>
</reference>
<evidence type="ECO:0000313" key="2">
    <source>
        <dbReference type="Proteomes" id="UP000811365"/>
    </source>
</evidence>
<dbReference type="AlphaFoldDB" id="A0A9E1GL66"/>
<proteinExistence type="predicted"/>
<dbReference type="EMBL" id="JAGZYH010000033">
    <property type="protein sequence ID" value="MBS6622375.1"/>
    <property type="molecule type" value="Genomic_DNA"/>
</dbReference>
<name>A0A9E1GL66_9FIRM</name>
<protein>
    <submittedName>
        <fullName evidence="1">Uncharacterized protein</fullName>
    </submittedName>
</protein>
<comment type="caution">
    <text evidence="1">The sequence shown here is derived from an EMBL/GenBank/DDBJ whole genome shotgun (WGS) entry which is preliminary data.</text>
</comment>
<gene>
    <name evidence="1" type="ORF">KH315_09490</name>
</gene>
<dbReference type="Proteomes" id="UP000811365">
    <property type="component" value="Unassembled WGS sequence"/>
</dbReference>
<evidence type="ECO:0000313" key="1">
    <source>
        <dbReference type="EMBL" id="MBS6622375.1"/>
    </source>
</evidence>